<evidence type="ECO:0000313" key="1">
    <source>
        <dbReference type="EMBL" id="GAA1671476.1"/>
    </source>
</evidence>
<name>A0ABN2GHP4_9MICO</name>
<organism evidence="1 2">
    <name type="scientific">Microbacterium lacus</name>
    <dbReference type="NCBI Taxonomy" id="415217"/>
    <lineage>
        <taxon>Bacteria</taxon>
        <taxon>Bacillati</taxon>
        <taxon>Actinomycetota</taxon>
        <taxon>Actinomycetes</taxon>
        <taxon>Micrococcales</taxon>
        <taxon>Microbacteriaceae</taxon>
        <taxon>Microbacterium</taxon>
    </lineage>
</organism>
<keyword evidence="2" id="KW-1185">Reference proteome</keyword>
<dbReference type="Proteomes" id="UP001500596">
    <property type="component" value="Unassembled WGS sequence"/>
</dbReference>
<accession>A0ABN2GHP4</accession>
<sequence>MHSSMHIWHIAMHASSIDIITAGVMPCIRSIDRIIVLHMSAQFMHAGAHDIICVEQTVHACSHAEQASIHACMSCMSIMAMPFSADPLDIISLDIMSIIIASTALSFS</sequence>
<gene>
    <name evidence="1" type="ORF">GCM10009807_14490</name>
</gene>
<dbReference type="EMBL" id="BAAAPK010000001">
    <property type="protein sequence ID" value="GAA1671476.1"/>
    <property type="molecule type" value="Genomic_DNA"/>
</dbReference>
<proteinExistence type="predicted"/>
<comment type="caution">
    <text evidence="1">The sequence shown here is derived from an EMBL/GenBank/DDBJ whole genome shotgun (WGS) entry which is preliminary data.</text>
</comment>
<protein>
    <submittedName>
        <fullName evidence="1">Uncharacterized protein</fullName>
    </submittedName>
</protein>
<reference evidence="1 2" key="1">
    <citation type="journal article" date="2019" name="Int. J. Syst. Evol. Microbiol.">
        <title>The Global Catalogue of Microorganisms (GCM) 10K type strain sequencing project: providing services to taxonomists for standard genome sequencing and annotation.</title>
        <authorList>
            <consortium name="The Broad Institute Genomics Platform"/>
            <consortium name="The Broad Institute Genome Sequencing Center for Infectious Disease"/>
            <person name="Wu L."/>
            <person name="Ma J."/>
        </authorList>
    </citation>
    <scope>NUCLEOTIDE SEQUENCE [LARGE SCALE GENOMIC DNA]</scope>
    <source>
        <strain evidence="1 2">JCM 15575</strain>
    </source>
</reference>
<evidence type="ECO:0000313" key="2">
    <source>
        <dbReference type="Proteomes" id="UP001500596"/>
    </source>
</evidence>